<dbReference type="PANTHER" id="PTHR35271:SF1">
    <property type="entry name" value="ABC TRANSPORTER, SUBSTRATE-BINDING LIPOPROTEIN"/>
    <property type="match status" value="1"/>
</dbReference>
<dbReference type="Proteomes" id="UP000254573">
    <property type="component" value="Unassembled WGS sequence"/>
</dbReference>
<name>A0A378YP54_9BURK</name>
<dbReference type="GeneID" id="57201128"/>
<sequence>MSTMGKFAKRTLLCTVAATLLGATGAAFAQTKSVAVLAIVEHPALDAIRDGARDELKAEGYEVGKNLKWEYQSAQGNVGTAAQIARKFVGDKPDAIIGIATPTAQAVAAATKTVPLVYSGVTDPVAAQLVKSWEPSGTNVTGVSDRLPLDKQVALIQRVVPNAKRVGMVYNPGEANSVVVVNELKKLLPAKGMTLVEAAAPRTVDISSAASSLAGKVDVIYTNTDNNVVSAYESLVKVANDRKIPLVASDTDSVKRGAIAALGINYYDLGRQTGKVVVRILKGEKPGAIASQTSSNLELFVNPGAAEKQGVKLSADLVKEAKEVIK</sequence>
<dbReference type="Pfam" id="PF04392">
    <property type="entry name" value="ABC_sub_bind"/>
    <property type="match status" value="1"/>
</dbReference>
<dbReference type="AlphaFoldDB" id="A0A378YP54"/>
<dbReference type="KEGG" id="ppnm:LV28_13625"/>
<dbReference type="STRING" id="93220.A6P55_10615"/>
<dbReference type="KEGG" id="prb:X636_09750"/>
<accession>A0A378YP54</accession>
<dbReference type="CDD" id="cd06325">
    <property type="entry name" value="PBP1_ABC_unchar_transporter"/>
    <property type="match status" value="1"/>
</dbReference>
<dbReference type="InterPro" id="IPR007487">
    <property type="entry name" value="ABC_transpt-TYRBP-like"/>
</dbReference>
<dbReference type="RefSeq" id="WP_023598431.1">
    <property type="nucleotide sequence ID" value="NC_023018.2"/>
</dbReference>
<protein>
    <submittedName>
        <fullName evidence="1">ABC-type uncharacterized transport system, periplasmic component</fullName>
    </submittedName>
</protein>
<dbReference type="PANTHER" id="PTHR35271">
    <property type="entry name" value="ABC TRANSPORTER, SUBSTRATE-BINDING LIPOPROTEIN-RELATED"/>
    <property type="match status" value="1"/>
</dbReference>
<dbReference type="OrthoDB" id="9776955at2"/>
<dbReference type="SUPFAM" id="SSF53822">
    <property type="entry name" value="Periplasmic binding protein-like I"/>
    <property type="match status" value="1"/>
</dbReference>
<evidence type="ECO:0000313" key="2">
    <source>
        <dbReference type="Proteomes" id="UP000254573"/>
    </source>
</evidence>
<dbReference type="InterPro" id="IPR028082">
    <property type="entry name" value="Peripla_BP_I"/>
</dbReference>
<proteinExistence type="predicted"/>
<gene>
    <name evidence="1" type="ORF">NCTC13160_02685</name>
</gene>
<dbReference type="EMBL" id="UGSG01000001">
    <property type="protein sequence ID" value="SUA78543.1"/>
    <property type="molecule type" value="Genomic_DNA"/>
</dbReference>
<organism evidence="1 2">
    <name type="scientific">Pandoraea pnomenusa</name>
    <dbReference type="NCBI Taxonomy" id="93220"/>
    <lineage>
        <taxon>Bacteria</taxon>
        <taxon>Pseudomonadati</taxon>
        <taxon>Pseudomonadota</taxon>
        <taxon>Betaproteobacteria</taxon>
        <taxon>Burkholderiales</taxon>
        <taxon>Burkholderiaceae</taxon>
        <taxon>Pandoraea</taxon>
    </lineage>
</organism>
<dbReference type="Gene3D" id="3.40.50.2300">
    <property type="match status" value="2"/>
</dbReference>
<dbReference type="KEGG" id="ppno:DA70_17125"/>
<evidence type="ECO:0000313" key="1">
    <source>
        <dbReference type="EMBL" id="SUA78543.1"/>
    </source>
</evidence>
<reference evidence="1 2" key="1">
    <citation type="submission" date="2018-06" db="EMBL/GenBank/DDBJ databases">
        <authorList>
            <consortium name="Pathogen Informatics"/>
            <person name="Doyle S."/>
        </authorList>
    </citation>
    <scope>NUCLEOTIDE SEQUENCE [LARGE SCALE GENOMIC DNA]</scope>
    <source>
        <strain evidence="1 2">NCTC13160</strain>
    </source>
</reference>